<comment type="function">
    <text evidence="1 6">Removes the N-terminal methionine from nascent proteins. The N-terminal methionine is often cleaved when the second residue in the primary sequence is small and uncharged (Met-Ala-, Cys, Gly, Pro, Ser, Thr, or Val). Requires deformylation of the N(alpha)-formylated initiator methionine before it can be hydrolyzed.</text>
</comment>
<dbReference type="EC" id="3.4.11.18" evidence="6 7"/>
<comment type="similarity">
    <text evidence="6">Belongs to the peptidase M24A family. Methionine aminopeptidase type 1 subfamily.</text>
</comment>
<feature type="binding site" evidence="6">
    <location>
        <position position="242"/>
    </location>
    <ligand>
        <name>a divalent metal cation</name>
        <dbReference type="ChEBI" id="CHEBI:60240"/>
        <label>2</label>
        <note>catalytic</note>
    </ligand>
</feature>
<evidence type="ECO:0000259" key="8">
    <source>
        <dbReference type="Pfam" id="PF00557"/>
    </source>
</evidence>
<keyword evidence="3 6" id="KW-0645">Protease</keyword>
<gene>
    <name evidence="6" type="primary">map</name>
    <name evidence="9" type="ORF">LVISKB_1992</name>
</gene>
<sequence length="269" mass="29403">MKFSGGLMIALKSQREIDGMQAAGDILAGLFHELATYIKPGMTTWDIDHFSYQYIIDHDATPGELNFEGYKYSTCVSVNDMVCHGCPSKDILIHDGDLIKVDTVIDYHGYLSDACHAFVAGTVSPAVQKLMDVTLKALYLGIDQAVVGNRIGDIGFAIQDYAENQMGYGVVREYIGHGIGPTMHEEPDVPHYGKAGHGTRLKAGMTITIEPMINIGDWRCGDPADDGWTIRTLDGSLSCQYEHTLVVTNDGPKILTSVDPVMDAPYLLK</sequence>
<dbReference type="PROSITE" id="PS00680">
    <property type="entry name" value="MAP_1"/>
    <property type="match status" value="1"/>
</dbReference>
<dbReference type="Gene3D" id="3.90.230.10">
    <property type="entry name" value="Creatinase/methionine aminopeptidase superfamily"/>
    <property type="match status" value="1"/>
</dbReference>
<keyword evidence="4 6" id="KW-0479">Metal-binding</keyword>
<dbReference type="InterPro" id="IPR002467">
    <property type="entry name" value="Pept_M24A_MAP1"/>
</dbReference>
<feature type="domain" description="Peptidase M24" evidence="8">
    <location>
        <begin position="19"/>
        <end position="249"/>
    </location>
</feature>
<reference evidence="9 10" key="1">
    <citation type="journal article" date="2013" name="PLoS ONE">
        <title>Genomic Analysis by Deep Sequencing of the Probiotic Lactobacillus brevis KB290 Harboring Nine Plasmids Reveals Genomic Stability.</title>
        <authorList>
            <person name="Fukao M."/>
            <person name="Oshima K."/>
            <person name="Morita H."/>
            <person name="Toh H."/>
            <person name="Suda W."/>
            <person name="Kim S.W."/>
            <person name="Suzuki S."/>
            <person name="Yakabe T."/>
            <person name="Hattori M."/>
            <person name="Yajima N."/>
        </authorList>
    </citation>
    <scope>NUCLEOTIDE SEQUENCE [LARGE SCALE GENOMIC DNA]</scope>
    <source>
        <strain evidence="9 10">KB290</strain>
    </source>
</reference>
<feature type="binding site" evidence="6">
    <location>
        <position position="242"/>
    </location>
    <ligand>
        <name>a divalent metal cation</name>
        <dbReference type="ChEBI" id="CHEBI:60240"/>
        <label>1</label>
    </ligand>
</feature>
<evidence type="ECO:0000313" key="10">
    <source>
        <dbReference type="Proteomes" id="UP000012042"/>
    </source>
</evidence>
<feature type="binding site" evidence="6">
    <location>
        <position position="102"/>
    </location>
    <ligand>
        <name>a divalent metal cation</name>
        <dbReference type="ChEBI" id="CHEBI:60240"/>
        <label>1</label>
    </ligand>
</feature>
<comment type="subunit">
    <text evidence="6">Monomer.</text>
</comment>
<feature type="binding site" evidence="6">
    <location>
        <position position="210"/>
    </location>
    <ligand>
        <name>a divalent metal cation</name>
        <dbReference type="ChEBI" id="CHEBI:60240"/>
        <label>2</label>
        <note>catalytic</note>
    </ligand>
</feature>
<proteinExistence type="inferred from homology"/>
<dbReference type="NCBIfam" id="TIGR00500">
    <property type="entry name" value="met_pdase_I"/>
    <property type="match status" value="1"/>
</dbReference>
<dbReference type="GO" id="GO:0006508">
    <property type="term" value="P:proteolysis"/>
    <property type="evidence" value="ECO:0007669"/>
    <property type="project" value="UniProtKB-KW"/>
</dbReference>
<evidence type="ECO:0000313" key="9">
    <source>
        <dbReference type="EMBL" id="BAN07627.1"/>
    </source>
</evidence>
<dbReference type="GO" id="GO:0005829">
    <property type="term" value="C:cytosol"/>
    <property type="evidence" value="ECO:0007669"/>
    <property type="project" value="TreeGrafter"/>
</dbReference>
<dbReference type="PATRIC" id="fig|1001583.3.peg.1977"/>
<evidence type="ECO:0000256" key="5">
    <source>
        <dbReference type="ARBA" id="ARBA00022801"/>
    </source>
</evidence>
<dbReference type="InterPro" id="IPR001714">
    <property type="entry name" value="Pept_M24_MAP"/>
</dbReference>
<dbReference type="SUPFAM" id="SSF55920">
    <property type="entry name" value="Creatinase/aminopeptidase"/>
    <property type="match status" value="1"/>
</dbReference>
<evidence type="ECO:0000256" key="6">
    <source>
        <dbReference type="HAMAP-Rule" id="MF_01974"/>
    </source>
</evidence>
<dbReference type="PRINTS" id="PR00599">
    <property type="entry name" value="MAPEPTIDASE"/>
</dbReference>
<organism evidence="9 10">
    <name type="scientific">Levilactobacillus brevis KB290</name>
    <dbReference type="NCBI Taxonomy" id="1001583"/>
    <lineage>
        <taxon>Bacteria</taxon>
        <taxon>Bacillati</taxon>
        <taxon>Bacillota</taxon>
        <taxon>Bacilli</taxon>
        <taxon>Lactobacillales</taxon>
        <taxon>Lactobacillaceae</taxon>
        <taxon>Levilactobacillus</taxon>
    </lineage>
</organism>
<feature type="binding site" evidence="6">
    <location>
        <position position="113"/>
    </location>
    <ligand>
        <name>a divalent metal cation</name>
        <dbReference type="ChEBI" id="CHEBI:60240"/>
        <label>1</label>
    </ligand>
</feature>
<comment type="cofactor">
    <cofactor evidence="6">
        <name>Co(2+)</name>
        <dbReference type="ChEBI" id="CHEBI:48828"/>
    </cofactor>
    <cofactor evidence="6">
        <name>Zn(2+)</name>
        <dbReference type="ChEBI" id="CHEBI:29105"/>
    </cofactor>
    <cofactor evidence="6">
        <name>Mn(2+)</name>
        <dbReference type="ChEBI" id="CHEBI:29035"/>
    </cofactor>
    <cofactor evidence="6">
        <name>Fe(2+)</name>
        <dbReference type="ChEBI" id="CHEBI:29033"/>
    </cofactor>
    <text evidence="6">Binds 2 divalent metal cations per subunit. Has a high-affinity and a low affinity metal-binding site. The true nature of the physiological cofactor is under debate. The enzyme is active with cobalt, zinc, manganese or divalent iron ions. Most likely, methionine aminopeptidases function as mononuclear Fe(2+)-metalloproteases under physiological conditions, and the catalytically relevant metal-binding site has been assigned to the histidine-containing high-affinity site.</text>
</comment>
<dbReference type="PANTHER" id="PTHR43330">
    <property type="entry name" value="METHIONINE AMINOPEPTIDASE"/>
    <property type="match status" value="1"/>
</dbReference>
<feature type="binding site" evidence="6">
    <location>
        <position position="184"/>
    </location>
    <ligand>
        <name>substrate</name>
    </ligand>
</feature>
<dbReference type="Pfam" id="PF00557">
    <property type="entry name" value="Peptidase_M24"/>
    <property type="match status" value="1"/>
</dbReference>
<evidence type="ECO:0000256" key="7">
    <source>
        <dbReference type="RuleBase" id="RU003653"/>
    </source>
</evidence>
<dbReference type="GO" id="GO:0004239">
    <property type="term" value="F:initiator methionyl aminopeptidase activity"/>
    <property type="evidence" value="ECO:0007669"/>
    <property type="project" value="UniProtKB-UniRule"/>
</dbReference>
<dbReference type="InterPro" id="IPR000994">
    <property type="entry name" value="Pept_M24"/>
</dbReference>
<feature type="binding site" evidence="6">
    <location>
        <position position="84"/>
    </location>
    <ligand>
        <name>substrate</name>
    </ligand>
</feature>
<evidence type="ECO:0000256" key="4">
    <source>
        <dbReference type="ARBA" id="ARBA00022723"/>
    </source>
</evidence>
<accession>M5AH33</accession>
<dbReference type="PANTHER" id="PTHR43330:SF17">
    <property type="entry name" value="METHIONINE AMINOPEPTIDASE"/>
    <property type="match status" value="1"/>
</dbReference>
<keyword evidence="2 6" id="KW-0031">Aminopeptidase</keyword>
<dbReference type="HAMAP" id="MF_01974">
    <property type="entry name" value="MetAP_1"/>
    <property type="match status" value="1"/>
</dbReference>
<evidence type="ECO:0000256" key="2">
    <source>
        <dbReference type="ARBA" id="ARBA00022438"/>
    </source>
</evidence>
<keyword evidence="5 6" id="KW-0378">Hydrolase</keyword>
<dbReference type="GO" id="GO:0046872">
    <property type="term" value="F:metal ion binding"/>
    <property type="evidence" value="ECO:0007669"/>
    <property type="project" value="UniProtKB-UniRule"/>
</dbReference>
<dbReference type="EMBL" id="AP012167">
    <property type="protein sequence ID" value="BAN07627.1"/>
    <property type="molecule type" value="Genomic_DNA"/>
</dbReference>
<dbReference type="HOGENOM" id="CLU_015857_0_1_9"/>
<feature type="binding site" evidence="6">
    <location>
        <position position="113"/>
    </location>
    <ligand>
        <name>a divalent metal cation</name>
        <dbReference type="ChEBI" id="CHEBI:60240"/>
        <label>2</label>
        <note>catalytic</note>
    </ligand>
</feature>
<comment type="catalytic activity">
    <reaction evidence="6 7">
        <text>Release of N-terminal amino acids, preferentially methionine, from peptides and arylamides.</text>
        <dbReference type="EC" id="3.4.11.18"/>
    </reaction>
</comment>
<evidence type="ECO:0000256" key="3">
    <source>
        <dbReference type="ARBA" id="ARBA00022670"/>
    </source>
</evidence>
<protein>
    <recommendedName>
        <fullName evidence="6 7">Methionine aminopeptidase</fullName>
        <shortName evidence="6">MAP</shortName>
        <shortName evidence="6">MetAP</shortName>
        <ecNumber evidence="6 7">3.4.11.18</ecNumber>
    </recommendedName>
    <alternativeName>
        <fullName evidence="6">Peptidase M</fullName>
    </alternativeName>
</protein>
<dbReference type="AlphaFoldDB" id="M5AH33"/>
<dbReference type="CDD" id="cd01086">
    <property type="entry name" value="MetAP1"/>
    <property type="match status" value="1"/>
</dbReference>
<evidence type="ECO:0000256" key="1">
    <source>
        <dbReference type="ARBA" id="ARBA00002521"/>
    </source>
</evidence>
<dbReference type="Proteomes" id="UP000012042">
    <property type="component" value="Chromosome"/>
</dbReference>
<feature type="binding site" evidence="6">
    <location>
        <position position="177"/>
    </location>
    <ligand>
        <name>a divalent metal cation</name>
        <dbReference type="ChEBI" id="CHEBI:60240"/>
        <label>2</label>
        <note>catalytic</note>
    </ligand>
</feature>
<dbReference type="GO" id="GO:0070006">
    <property type="term" value="F:metalloaminopeptidase activity"/>
    <property type="evidence" value="ECO:0007669"/>
    <property type="project" value="UniProtKB-UniRule"/>
</dbReference>
<dbReference type="KEGG" id="lbk:LVISKB_1992"/>
<name>M5AH33_LEVBR</name>
<dbReference type="InterPro" id="IPR036005">
    <property type="entry name" value="Creatinase/aminopeptidase-like"/>
</dbReference>